<accession>A0A2N3QV58</accession>
<sequence>MKHINRCLIALVALALLLPAAACGQANYDPQSVAQVLLDAMQNSDYSTIRAHTSPVSTNPDGYVLKAVKPNTPLSDPHVGDIHKVSDTESDVPVTYKVGDKTTNIIWHMTKHDGVWRVPMEQVLPAVGFMDERHDAGRYRLNGTVSDFTDTMWLVTPGIYTVTTDNGWNGAEWSEPIRITDPKAGTVQATTVDQKDHSDDFTLIELYKKNDKLRDIVTNALVNNSACSAIANAIGAQQKLAPYPEQDGMPKLTDACSPTFAAFTELDIIGKENTHPDSDGWFDFTVNAAGGGTRGRVLERVPRRLGQLAQGHQLVQQPVPRRPTEHRLPADGEDQPNYTVCATFEQYDVKVTGLKVKVKYTDNAVRVTDWGDTVHRLYPHIPTLQEGASQ</sequence>
<gene>
    <name evidence="2" type="ORF">CQR56_1139</name>
</gene>
<evidence type="ECO:0000256" key="1">
    <source>
        <dbReference type="SAM" id="SignalP"/>
    </source>
</evidence>
<protein>
    <submittedName>
        <fullName evidence="2">Uncharacterized protein</fullName>
    </submittedName>
</protein>
<feature type="chain" id="PRO_5014995096" evidence="1">
    <location>
        <begin position="23"/>
        <end position="390"/>
    </location>
</feature>
<organism evidence="2 3">
    <name type="scientific">Bifidobacterium pseudolongum subsp. globosum</name>
    <dbReference type="NCBI Taxonomy" id="1690"/>
    <lineage>
        <taxon>Bacteria</taxon>
        <taxon>Bacillati</taxon>
        <taxon>Actinomycetota</taxon>
        <taxon>Actinomycetes</taxon>
        <taxon>Bifidobacteriales</taxon>
        <taxon>Bifidobacteriaceae</taxon>
        <taxon>Bifidobacterium</taxon>
    </lineage>
</organism>
<proteinExistence type="predicted"/>
<evidence type="ECO:0000313" key="2">
    <source>
        <dbReference type="EMBL" id="PKU96013.1"/>
    </source>
</evidence>
<comment type="caution">
    <text evidence="2">The sequence shown here is derived from an EMBL/GenBank/DDBJ whole genome shotgun (WGS) entry which is preliminary data.</text>
</comment>
<feature type="signal peptide" evidence="1">
    <location>
        <begin position="1"/>
        <end position="22"/>
    </location>
</feature>
<name>A0A2N3QV58_9BIFI</name>
<dbReference type="AlphaFoldDB" id="A0A2N3QV58"/>
<dbReference type="EMBL" id="PCHB01000011">
    <property type="protein sequence ID" value="PKU96013.1"/>
    <property type="molecule type" value="Genomic_DNA"/>
</dbReference>
<dbReference type="RefSeq" id="WP_101393653.1">
    <property type="nucleotide sequence ID" value="NZ_PCHB01000011.1"/>
</dbReference>
<dbReference type="Proteomes" id="UP000233783">
    <property type="component" value="Unassembled WGS sequence"/>
</dbReference>
<evidence type="ECO:0000313" key="3">
    <source>
        <dbReference type="Proteomes" id="UP000233783"/>
    </source>
</evidence>
<keyword evidence="1" id="KW-0732">Signal</keyword>
<reference evidence="2 3" key="1">
    <citation type="submission" date="2017-10" db="EMBL/GenBank/DDBJ databases">
        <title>Bifidobacterium genomics.</title>
        <authorList>
            <person name="Lugli G.A."/>
            <person name="Milani C."/>
            <person name="Mancabelli L."/>
        </authorList>
    </citation>
    <scope>NUCLEOTIDE SEQUENCE [LARGE SCALE GENOMIC DNA]</scope>
    <source>
        <strain evidence="2 3">1744B</strain>
    </source>
</reference>